<keyword evidence="2" id="KW-1185">Reference proteome</keyword>
<organism evidence="1 2">
    <name type="scientific">Hyalomma asiaticum</name>
    <name type="common">Tick</name>
    <dbReference type="NCBI Taxonomy" id="266040"/>
    <lineage>
        <taxon>Eukaryota</taxon>
        <taxon>Metazoa</taxon>
        <taxon>Ecdysozoa</taxon>
        <taxon>Arthropoda</taxon>
        <taxon>Chelicerata</taxon>
        <taxon>Arachnida</taxon>
        <taxon>Acari</taxon>
        <taxon>Parasitiformes</taxon>
        <taxon>Ixodida</taxon>
        <taxon>Ixodoidea</taxon>
        <taxon>Ixodidae</taxon>
        <taxon>Hyalomminae</taxon>
        <taxon>Hyalomma</taxon>
    </lineage>
</organism>
<name>A0ACB7RUD8_HYAAI</name>
<accession>A0ACB7RUD8</accession>
<dbReference type="EMBL" id="CM023487">
    <property type="protein sequence ID" value="KAH6926063.1"/>
    <property type="molecule type" value="Genomic_DNA"/>
</dbReference>
<evidence type="ECO:0000313" key="2">
    <source>
        <dbReference type="Proteomes" id="UP000821845"/>
    </source>
</evidence>
<protein>
    <submittedName>
        <fullName evidence="1">Uncharacterized protein</fullName>
    </submittedName>
</protein>
<proteinExistence type="predicted"/>
<dbReference type="Proteomes" id="UP000821845">
    <property type="component" value="Chromosome 7"/>
</dbReference>
<evidence type="ECO:0000313" key="1">
    <source>
        <dbReference type="EMBL" id="KAH6926063.1"/>
    </source>
</evidence>
<comment type="caution">
    <text evidence="1">The sequence shown here is derived from an EMBL/GenBank/DDBJ whole genome shotgun (WGS) entry which is preliminary data.</text>
</comment>
<reference evidence="1" key="1">
    <citation type="submission" date="2020-05" db="EMBL/GenBank/DDBJ databases">
        <title>Large-scale comparative analyses of tick genomes elucidate their genetic diversity and vector capacities.</title>
        <authorList>
            <person name="Jia N."/>
            <person name="Wang J."/>
            <person name="Shi W."/>
            <person name="Du L."/>
            <person name="Sun Y."/>
            <person name="Zhan W."/>
            <person name="Jiang J."/>
            <person name="Wang Q."/>
            <person name="Zhang B."/>
            <person name="Ji P."/>
            <person name="Sakyi L.B."/>
            <person name="Cui X."/>
            <person name="Yuan T."/>
            <person name="Jiang B."/>
            <person name="Yang W."/>
            <person name="Lam T.T.-Y."/>
            <person name="Chang Q."/>
            <person name="Ding S."/>
            <person name="Wang X."/>
            <person name="Zhu J."/>
            <person name="Ruan X."/>
            <person name="Zhao L."/>
            <person name="Wei J."/>
            <person name="Que T."/>
            <person name="Du C."/>
            <person name="Cheng J."/>
            <person name="Dai P."/>
            <person name="Han X."/>
            <person name="Huang E."/>
            <person name="Gao Y."/>
            <person name="Liu J."/>
            <person name="Shao H."/>
            <person name="Ye R."/>
            <person name="Li L."/>
            <person name="Wei W."/>
            <person name="Wang X."/>
            <person name="Wang C."/>
            <person name="Yang T."/>
            <person name="Huo Q."/>
            <person name="Li W."/>
            <person name="Guo W."/>
            <person name="Chen H."/>
            <person name="Zhou L."/>
            <person name="Ni X."/>
            <person name="Tian J."/>
            <person name="Zhou Y."/>
            <person name="Sheng Y."/>
            <person name="Liu T."/>
            <person name="Pan Y."/>
            <person name="Xia L."/>
            <person name="Li J."/>
            <person name="Zhao F."/>
            <person name="Cao W."/>
        </authorList>
    </citation>
    <scope>NUCLEOTIDE SEQUENCE</scope>
    <source>
        <strain evidence="1">Hyas-2018</strain>
    </source>
</reference>
<sequence>MSVDFPPALGQGSSEYLSGPTMVAWGIALPSALESSSQDALPDPQLPLNTAKGHPGLAGDALLLVVSDIEASQRYWGYRHANTQGKKLWALVQDLRLASQQSMRNASLDLTLGRNVMHGTWDNTGTLAGSDRYIITIAINTS</sequence>
<gene>
    <name evidence="1" type="ORF">HPB50_013590</name>
</gene>